<sequence length="1327" mass="150314">MDTTKRMQLDNPRPNTNSYLGIRRYRQCSKVISTTNGSNQAKPAHVNQGLRDESHPLTPSNEQTFHDSQTSAQRLVSIEHPFIEPLKRKMTERANSALSSLTTIVSLTEQVGRTTVIDDELFYQADSHVLKAYEDIHELETLSGAIVKTMEIPAIAQDENRFQIHEDLVKHYEERNIEEKRLKLHEALGNLKIMLRERGRETTDFVPSAEETTEVSKTTNEGTETVIETSPRRPSYPTSNSSGSFRASGQSSMVYVESQTEHNVTALIDAHTGALRAEAQRAWLEVVERDRLHQQELYHLKEQIAHLNHQLLQENSLQNELNRANEGQHERKASIGAPRSIIEPRPILHNRSIPELTAIAPVPVQTGQVEAIVREILPLTTKDISSTQLATTIPTSDLNFIMATISRLQQQLDQQKINANKKEEWDIEVARNSNHDTRIPSRAPRPLSKPITTTRSEESELVSSDYSDNEKSRIGPSGSEIESDDEYRHPRHTKTTTSNPTKTSVPLKLTTVLSLLPKFDGNGDWEEFIETFNADIMSRDDIRTAHKFKILKDHLIGSAKYCVARSKDHSAAIEATLKNIKSVYSQCLTKDKLLRKLAQLPFHQSDPELMRQDMARIANIHMLLKEKGVSDSDDRLTKGVASKFPLLLQEGARKILQKKRGLTTIGDILKRASGDIRLLELEQELDELRANTPLNEIPTINGRPSGGNKTTKPVYNAERVKTTFLDHVTKTTLPGFYAPGNGLNIKSIPVTFPFENKEPHTCAACTTEGHSPLRCTDSSSEFRRKVERKKLCPLCLSQNHAIESCTSARSCIYCGGMHHTGGCPQKEFYRDLANYPVDAAPRQTLFCADHESVLNVDLPTTPTTAVDTDIVFNPTELTTNCLNISEDTSLASKPALPNHLSTTDQQVRRHKTSTLTETFDPLGFLTPINVPITRLTQKNWGMEIDWNAKRPPEALKDWRLLQKAFMDTEICCTKPLRNDYNHSEIHMLIFSDAFQNGAEAYGYFKYLNINPVTSLTTSKTNIRSSTNLNWSIPTMELIPLECTDSLSKLCRIYLLHTFCFIKSKTWKSDIALLFTKSQIHQQGVASLVIICEQNAPLETPGLSLSGNPKTSVYDYHSLMYIVSSHNSMDNSIPLTPYLKPRRHNRSKTPRPVLTEIPLEFNSNLVPIYTETAVRNHLVVINSAMEQLKLRTLGYVTQLRERIHREKRCCLLESDVGDVVILVIKMVTRQEWPLEIIVKIQESVIERQFQTAPRCSGVTHSIVVYQLEPLKENPLNHPSKMRTTFETHTTTKLPTPAVLYHDIRYRQNYFHPIPCPKPLKHKRMSKHT</sequence>
<organism evidence="2 3">
    <name type="scientific">Caenorhabditis nigoni</name>
    <dbReference type="NCBI Taxonomy" id="1611254"/>
    <lineage>
        <taxon>Eukaryota</taxon>
        <taxon>Metazoa</taxon>
        <taxon>Ecdysozoa</taxon>
        <taxon>Nematoda</taxon>
        <taxon>Chromadorea</taxon>
        <taxon>Rhabditida</taxon>
        <taxon>Rhabditina</taxon>
        <taxon>Rhabditomorpha</taxon>
        <taxon>Rhabditoidea</taxon>
        <taxon>Rhabditidae</taxon>
        <taxon>Peloderinae</taxon>
        <taxon>Caenorhabditis</taxon>
    </lineage>
</organism>
<dbReference type="PANTHER" id="PTHR47331">
    <property type="entry name" value="PHD-TYPE DOMAIN-CONTAINING PROTEIN"/>
    <property type="match status" value="1"/>
</dbReference>
<reference evidence="3" key="1">
    <citation type="submission" date="2017-10" db="EMBL/GenBank/DDBJ databases">
        <title>Rapid genome shrinkage in a self-fertile nematode reveals novel sperm competition proteins.</title>
        <authorList>
            <person name="Yin D."/>
            <person name="Schwarz E.M."/>
            <person name="Thomas C.G."/>
            <person name="Felde R.L."/>
            <person name="Korf I.F."/>
            <person name="Cutter A.D."/>
            <person name="Schartner C.M."/>
            <person name="Ralston E.J."/>
            <person name="Meyer B.J."/>
            <person name="Haag E.S."/>
        </authorList>
    </citation>
    <scope>NUCLEOTIDE SEQUENCE [LARGE SCALE GENOMIC DNA]</scope>
    <source>
        <strain evidence="3">JU1422</strain>
    </source>
</reference>
<feature type="compositionally biased region" description="Polar residues" evidence="1">
    <location>
        <begin position="215"/>
        <end position="228"/>
    </location>
</feature>
<evidence type="ECO:0000313" key="3">
    <source>
        <dbReference type="Proteomes" id="UP000230233"/>
    </source>
</evidence>
<protein>
    <recommendedName>
        <fullName evidence="4">DUF5641 domain-containing protein</fullName>
    </recommendedName>
</protein>
<feature type="region of interest" description="Disordered" evidence="1">
    <location>
        <begin position="203"/>
        <end position="247"/>
    </location>
</feature>
<evidence type="ECO:0000256" key="1">
    <source>
        <dbReference type="SAM" id="MobiDB-lite"/>
    </source>
</evidence>
<keyword evidence="3" id="KW-1185">Reference proteome</keyword>
<evidence type="ECO:0000313" key="2">
    <source>
        <dbReference type="EMBL" id="PIC11560.1"/>
    </source>
</evidence>
<name>A0A2G5S979_9PELO</name>
<dbReference type="Proteomes" id="UP000230233">
    <property type="component" value="Unassembled WGS sequence"/>
</dbReference>
<gene>
    <name evidence="2" type="ORF">B9Z55_029006</name>
</gene>
<proteinExistence type="predicted"/>
<dbReference type="EMBL" id="PDUG01000069">
    <property type="protein sequence ID" value="PIC11560.1"/>
    <property type="molecule type" value="Genomic_DNA"/>
</dbReference>
<dbReference type="InterPro" id="IPR008042">
    <property type="entry name" value="Retrotrans_Pao"/>
</dbReference>
<dbReference type="PANTHER" id="PTHR47331:SF1">
    <property type="entry name" value="GAG-LIKE PROTEIN"/>
    <property type="match status" value="1"/>
</dbReference>
<comment type="caution">
    <text evidence="2">The sequence shown here is derived from an EMBL/GenBank/DDBJ whole genome shotgun (WGS) entry which is preliminary data.</text>
</comment>
<dbReference type="STRING" id="1611254.A0A2G5S979"/>
<dbReference type="OrthoDB" id="5875653at2759"/>
<evidence type="ECO:0008006" key="4">
    <source>
        <dbReference type="Google" id="ProtNLM"/>
    </source>
</evidence>
<dbReference type="Pfam" id="PF05380">
    <property type="entry name" value="Peptidase_A17"/>
    <property type="match status" value="1"/>
</dbReference>
<accession>A0A2G5S979</accession>
<feature type="region of interest" description="Disordered" evidence="1">
    <location>
        <begin position="430"/>
        <end position="503"/>
    </location>
</feature>
<feature type="region of interest" description="Disordered" evidence="1">
    <location>
        <begin position="34"/>
        <end position="64"/>
    </location>
</feature>